<sequence>MSQKINYKIAKEDYDHIPFFDGNPSQLALFCEILETAYSVLCAENIVERDYNHNILFIKTKSKLVGPARNVLLSHEINHLLILIKILKENFAHARSFEILKEEVMRTRLNPKESPIEFVNRVQGLRNLVYIRLKLDGLSSEALKELMIRIDKEIIFHIYKCLPPALSNYIMIFNLESLDDVRSTMYNKCSLLLSNVQVFSNGPKHFQHNNNQSKYINTTFDNRHKFHSNNYHGQHFKKPDNCNDPNHPFNRPRPFIKRDSQNTVSMRSVGKPRISELRSPYELTHCVKAKTNHTSRDRINRLEHIIHTLTEKFDHFLELGKESKGSPPSIK</sequence>
<dbReference type="KEGG" id="clec:112128134"/>
<accession>A0A8I6STY9</accession>
<evidence type="ECO:0000313" key="1">
    <source>
        <dbReference type="EnsemblMetazoa" id="XP_024085710.1"/>
    </source>
</evidence>
<name>A0A8I6STY9_CIMLE</name>
<organism evidence="1 2">
    <name type="scientific">Cimex lectularius</name>
    <name type="common">Bed bug</name>
    <name type="synonym">Acanthia lectularia</name>
    <dbReference type="NCBI Taxonomy" id="79782"/>
    <lineage>
        <taxon>Eukaryota</taxon>
        <taxon>Metazoa</taxon>
        <taxon>Ecdysozoa</taxon>
        <taxon>Arthropoda</taxon>
        <taxon>Hexapoda</taxon>
        <taxon>Insecta</taxon>
        <taxon>Pterygota</taxon>
        <taxon>Neoptera</taxon>
        <taxon>Paraneoptera</taxon>
        <taxon>Hemiptera</taxon>
        <taxon>Heteroptera</taxon>
        <taxon>Panheteroptera</taxon>
        <taxon>Cimicomorpha</taxon>
        <taxon>Cimicidae</taxon>
        <taxon>Cimex</taxon>
    </lineage>
</organism>
<dbReference type="OrthoDB" id="7466780at2759"/>
<reference evidence="1" key="1">
    <citation type="submission" date="2022-01" db="UniProtKB">
        <authorList>
            <consortium name="EnsemblMetazoa"/>
        </authorList>
    </citation>
    <scope>IDENTIFICATION</scope>
</reference>
<dbReference type="OMA" id="NIVERDY"/>
<dbReference type="RefSeq" id="XP_024085710.1">
    <property type="nucleotide sequence ID" value="XM_024229942.1"/>
</dbReference>
<dbReference type="AlphaFoldDB" id="A0A8I6STY9"/>
<keyword evidence="2" id="KW-1185">Reference proteome</keyword>
<dbReference type="EnsemblMetazoa" id="XM_024229942.1">
    <property type="protein sequence ID" value="XP_024085710.1"/>
    <property type="gene ID" value="LOC112128134"/>
</dbReference>
<proteinExistence type="predicted"/>
<dbReference type="Proteomes" id="UP000494040">
    <property type="component" value="Unassembled WGS sequence"/>
</dbReference>
<protein>
    <submittedName>
        <fullName evidence="1">Uncharacterized protein</fullName>
    </submittedName>
</protein>
<dbReference type="GeneID" id="112128134"/>
<evidence type="ECO:0000313" key="2">
    <source>
        <dbReference type="Proteomes" id="UP000494040"/>
    </source>
</evidence>